<organism evidence="1 2">
    <name type="scientific">Pyropia yezoensis</name>
    <name type="common">Susabi-nori</name>
    <name type="synonym">Porphyra yezoensis</name>
    <dbReference type="NCBI Taxonomy" id="2788"/>
    <lineage>
        <taxon>Eukaryota</taxon>
        <taxon>Rhodophyta</taxon>
        <taxon>Bangiophyceae</taxon>
        <taxon>Bangiales</taxon>
        <taxon>Bangiaceae</taxon>
        <taxon>Pyropia</taxon>
    </lineage>
</organism>
<comment type="caution">
    <text evidence="1">The sequence shown here is derived from an EMBL/GenBank/DDBJ whole genome shotgun (WGS) entry which is preliminary data.</text>
</comment>
<reference evidence="1" key="1">
    <citation type="submission" date="2019-11" db="EMBL/GenBank/DDBJ databases">
        <title>Nori genome reveals adaptations in red seaweeds to the harsh intertidal environment.</title>
        <authorList>
            <person name="Wang D."/>
            <person name="Mao Y."/>
        </authorList>
    </citation>
    <scope>NUCLEOTIDE SEQUENCE</scope>
    <source>
        <tissue evidence="1">Gametophyte</tissue>
    </source>
</reference>
<keyword evidence="2" id="KW-1185">Reference proteome</keyword>
<dbReference type="EMBL" id="CM020619">
    <property type="protein sequence ID" value="KAK1866150.1"/>
    <property type="molecule type" value="Genomic_DNA"/>
</dbReference>
<accession>A0ACC3C846</accession>
<sequence>MGATPGTSRAAWAAAALRAAGGVDPATYHVAAVLRRAAGGGWQGHAAPAEESATAPSYESPAVPSASVVDVAPCAAVRAWVAAQSSPATVAAPALTVKAVSGSSGSEWARRQASLSRHVAARWAASASPPESTPSFVPPPPTGDLISELSPPQASSPLTSAAAVLGASASGASSFRAAMDPPTDVKSLLHPPSPPSPVEEVARRLGSSATYTAPPSPAPVEGPPIEEEKPKTLGEYLNTPVGSSPLESAAAVLARSARLAPSGKAAMEEPPRLAALLDAPPSPDSPLEAMAAMLAPPEPEAPPAAPEYPPEAYVDWDKAPPPASTPLEASANMLERSARLDPSGKAAMELPPPLAELLDAPPEAESPLQEMARRIVEGRAGDVAASSVVAAAGDEASEEAEESAEGADDAASEPSASAEAAEDPSAALLMPPLGDSPFEAAVHDKVKELVEAAPRRAPVVSASPPALPTFVTAALTGTAQPAAVASSKDEPAPVRDVWRVAVPPAVTMAFVGACLALSQAAGAVMDAGVPLN</sequence>
<evidence type="ECO:0000313" key="1">
    <source>
        <dbReference type="EMBL" id="KAK1866150.1"/>
    </source>
</evidence>
<gene>
    <name evidence="1" type="ORF">I4F81_008670</name>
</gene>
<name>A0ACC3C846_PYRYE</name>
<protein>
    <submittedName>
        <fullName evidence="1">Uncharacterized protein</fullName>
    </submittedName>
</protein>
<proteinExistence type="predicted"/>
<evidence type="ECO:0000313" key="2">
    <source>
        <dbReference type="Proteomes" id="UP000798662"/>
    </source>
</evidence>
<dbReference type="Proteomes" id="UP000798662">
    <property type="component" value="Chromosome 2"/>
</dbReference>